<accession>A0A2N9M5X5</accession>
<evidence type="ECO:0000313" key="2">
    <source>
        <dbReference type="Proteomes" id="UP000239735"/>
    </source>
</evidence>
<dbReference type="AlphaFoldDB" id="A0A2N9M5X5"/>
<evidence type="ECO:0000313" key="1">
    <source>
        <dbReference type="EMBL" id="SPE30894.1"/>
    </source>
</evidence>
<gene>
    <name evidence="1" type="ORF">SBA5_800012</name>
</gene>
<proteinExistence type="predicted"/>
<dbReference type="EMBL" id="OKRB01000142">
    <property type="protein sequence ID" value="SPE30894.1"/>
    <property type="molecule type" value="Genomic_DNA"/>
</dbReference>
<protein>
    <submittedName>
        <fullName evidence="1">Uncharacterized protein</fullName>
    </submittedName>
</protein>
<dbReference type="Proteomes" id="UP000239735">
    <property type="component" value="Unassembled WGS sequence"/>
</dbReference>
<reference evidence="2" key="1">
    <citation type="submission" date="2018-02" db="EMBL/GenBank/DDBJ databases">
        <authorList>
            <person name="Hausmann B."/>
        </authorList>
    </citation>
    <scope>NUCLEOTIDE SEQUENCE [LARGE SCALE GENOMIC DNA]</scope>
    <source>
        <strain evidence="2">Peat soil MAG SbA5</strain>
    </source>
</reference>
<sequence>MDCNVATVGRPNVPCMKAPSQQDAAPRGMQMVESGLCLNEKAN</sequence>
<organism evidence="1 2">
    <name type="scientific">Candidatus Sulfuritelmatomonas gaucii</name>
    <dbReference type="NCBI Taxonomy" id="2043161"/>
    <lineage>
        <taxon>Bacteria</taxon>
        <taxon>Pseudomonadati</taxon>
        <taxon>Acidobacteriota</taxon>
        <taxon>Terriglobia</taxon>
        <taxon>Terriglobales</taxon>
        <taxon>Acidobacteriaceae</taxon>
        <taxon>Candidatus Sulfuritelmatomonas</taxon>
    </lineage>
</organism>
<name>A0A2N9M5X5_9BACT</name>